<gene>
    <name evidence="2" type="ORF">FCC1311_089072</name>
</gene>
<dbReference type="PANTHER" id="PTHR43464">
    <property type="entry name" value="METHYLTRANSFERASE"/>
    <property type="match status" value="1"/>
</dbReference>
<keyword evidence="2" id="KW-0489">Methyltransferase</keyword>
<name>A0A2R5GP81_9STRA</name>
<evidence type="ECO:0000259" key="1">
    <source>
        <dbReference type="Pfam" id="PF13847"/>
    </source>
</evidence>
<dbReference type="Pfam" id="PF13847">
    <property type="entry name" value="Methyltransf_31"/>
    <property type="match status" value="1"/>
</dbReference>
<dbReference type="Proteomes" id="UP000241890">
    <property type="component" value="Unassembled WGS sequence"/>
</dbReference>
<dbReference type="EMBL" id="BEYU01000127">
    <property type="protein sequence ID" value="GBG32682.1"/>
    <property type="molecule type" value="Genomic_DNA"/>
</dbReference>
<dbReference type="InterPro" id="IPR025714">
    <property type="entry name" value="Methyltranfer_dom"/>
</dbReference>
<dbReference type="OrthoDB" id="66144at2759"/>
<dbReference type="GO" id="GO:0008168">
    <property type="term" value="F:methyltransferase activity"/>
    <property type="evidence" value="ECO:0007669"/>
    <property type="project" value="UniProtKB-KW"/>
</dbReference>
<keyword evidence="2" id="KW-0808">Transferase</keyword>
<dbReference type="GO" id="GO:0032259">
    <property type="term" value="P:methylation"/>
    <property type="evidence" value="ECO:0007669"/>
    <property type="project" value="UniProtKB-KW"/>
</dbReference>
<keyword evidence="3" id="KW-1185">Reference proteome</keyword>
<organism evidence="2 3">
    <name type="scientific">Hondaea fermentalgiana</name>
    <dbReference type="NCBI Taxonomy" id="2315210"/>
    <lineage>
        <taxon>Eukaryota</taxon>
        <taxon>Sar</taxon>
        <taxon>Stramenopiles</taxon>
        <taxon>Bigyra</taxon>
        <taxon>Labyrinthulomycetes</taxon>
        <taxon>Thraustochytrida</taxon>
        <taxon>Thraustochytriidae</taxon>
        <taxon>Hondaea</taxon>
    </lineage>
</organism>
<evidence type="ECO:0000313" key="2">
    <source>
        <dbReference type="EMBL" id="GBG32682.1"/>
    </source>
</evidence>
<dbReference type="CDD" id="cd02440">
    <property type="entry name" value="AdoMet_MTases"/>
    <property type="match status" value="1"/>
</dbReference>
<dbReference type="SUPFAM" id="SSF53335">
    <property type="entry name" value="S-adenosyl-L-methionine-dependent methyltransferases"/>
    <property type="match status" value="1"/>
</dbReference>
<dbReference type="InterPro" id="IPR029063">
    <property type="entry name" value="SAM-dependent_MTases_sf"/>
</dbReference>
<dbReference type="Gene3D" id="3.40.50.150">
    <property type="entry name" value="Vaccinia Virus protein VP39"/>
    <property type="match status" value="1"/>
</dbReference>
<dbReference type="InParanoid" id="A0A2R5GP81"/>
<proteinExistence type="predicted"/>
<protein>
    <submittedName>
        <fullName evidence="2">Demethylmenaquinone methyltransferase</fullName>
    </submittedName>
</protein>
<comment type="caution">
    <text evidence="2">The sequence shown here is derived from an EMBL/GenBank/DDBJ whole genome shotgun (WGS) entry which is preliminary data.</text>
</comment>
<feature type="domain" description="Methyltransferase" evidence="1">
    <location>
        <begin position="140"/>
        <end position="262"/>
    </location>
</feature>
<reference evidence="2 3" key="1">
    <citation type="submission" date="2017-12" db="EMBL/GenBank/DDBJ databases">
        <title>Sequencing, de novo assembly and annotation of complete genome of a new Thraustochytrid species, strain FCC1311.</title>
        <authorList>
            <person name="Sedici K."/>
            <person name="Godart F."/>
            <person name="Aiese Cigliano R."/>
            <person name="Sanseverino W."/>
            <person name="Barakat M."/>
            <person name="Ortet P."/>
            <person name="Marechal E."/>
            <person name="Cagnac O."/>
            <person name="Amato A."/>
        </authorList>
    </citation>
    <scope>NUCLEOTIDE SEQUENCE [LARGE SCALE GENOMIC DNA]</scope>
</reference>
<accession>A0A2R5GP81</accession>
<dbReference type="AlphaFoldDB" id="A0A2R5GP81"/>
<sequence>MDTRTARITTALDTRTVVMDTRMVQAIMARPEDHTEDHTEDRLEDHLVDRLVDHLEDHLEDRQGAHPDPAMMVPAIRTATVLRMDMVIRTAAAIRTVTAIHMDEKAEEYAKMEEGFRLVQLEQAFLERQEWWPTDEATKLVTLDFGCGPGHLLCNLGKALAPGSCGLDVSKGMLKVAQRRATEQGLDNVLSFTKNDPRKNGQELETFAGKADFAMVCFVLHHTMEPQIIFEHLCQTIKPGGHLLVCEFDEELPEATLAEWMEPFGLEVQDTQEDTMKMRDFAKPIKFTIAQRSASA</sequence>
<evidence type="ECO:0000313" key="3">
    <source>
        <dbReference type="Proteomes" id="UP000241890"/>
    </source>
</evidence>